<proteinExistence type="predicted"/>
<gene>
    <name evidence="2" type="ORF">ACE05E_04100</name>
</gene>
<evidence type="ECO:0000313" key="2">
    <source>
        <dbReference type="EMBL" id="MFB2714657.1"/>
    </source>
</evidence>
<accession>A0ABV4W3K8</accession>
<protein>
    <submittedName>
        <fullName evidence="2">DUF3987 domain-containing protein</fullName>
    </submittedName>
</protein>
<dbReference type="InterPro" id="IPR025048">
    <property type="entry name" value="DUF3987"/>
</dbReference>
<dbReference type="RefSeq" id="WP_374812983.1">
    <property type="nucleotide sequence ID" value="NZ_JBHFLD010000004.1"/>
</dbReference>
<reference evidence="2 3" key="1">
    <citation type="submission" date="2024-09" db="EMBL/GenBank/DDBJ databases">
        <title>Draft genome sequences of 6 high pH adapted Marinobacter shengliensis sp. isolated from Mariana forearc serpentinite mud volcanoes.</title>
        <authorList>
            <person name="Elkassas S."/>
            <person name="Serres M."/>
            <person name="Michael N."/>
            <person name="Amina P."/>
            <person name="Teodora Z."/>
            <person name="Julie H."/>
        </authorList>
    </citation>
    <scope>NUCLEOTIDE SEQUENCE [LARGE SCALE GENOMIC DNA]</scope>
    <source>
        <strain evidence="2 3">EB4</strain>
    </source>
</reference>
<comment type="caution">
    <text evidence="2">The sequence shown here is derived from an EMBL/GenBank/DDBJ whole genome shotgun (WGS) entry which is preliminary data.</text>
</comment>
<dbReference type="Pfam" id="PF13148">
    <property type="entry name" value="DUF3987"/>
    <property type="match status" value="1"/>
</dbReference>
<dbReference type="EMBL" id="JBHFLD010000004">
    <property type="protein sequence ID" value="MFB2714657.1"/>
    <property type="molecule type" value="Genomic_DNA"/>
</dbReference>
<name>A0ABV4W3K8_9GAMM</name>
<organism evidence="2 3">
    <name type="scientific">Marinobacter shengliensis</name>
    <dbReference type="NCBI Taxonomy" id="1389223"/>
    <lineage>
        <taxon>Bacteria</taxon>
        <taxon>Pseudomonadati</taxon>
        <taxon>Pseudomonadota</taxon>
        <taxon>Gammaproteobacteria</taxon>
        <taxon>Pseudomonadales</taxon>
        <taxon>Marinobacteraceae</taxon>
        <taxon>Marinobacter</taxon>
    </lineage>
</organism>
<evidence type="ECO:0000256" key="1">
    <source>
        <dbReference type="SAM" id="MobiDB-lite"/>
    </source>
</evidence>
<feature type="region of interest" description="Disordered" evidence="1">
    <location>
        <begin position="1"/>
        <end position="21"/>
    </location>
</feature>
<dbReference type="Proteomes" id="UP001576762">
    <property type="component" value="Unassembled WGS sequence"/>
</dbReference>
<evidence type="ECO:0000313" key="3">
    <source>
        <dbReference type="Proteomes" id="UP001576762"/>
    </source>
</evidence>
<keyword evidence="3" id="KW-1185">Reference proteome</keyword>
<sequence>MPSENTIGQPQGEKLDNLPDSSIPHPPGFVGALSQAIERMSIRPVREVSISAALALMAGISGKAWATAGRPTGLNLYIILIARSAIGKEAMHDGINYFYQAAVNDPYILSAAADFFCFEENASAPALMKMLAGDNGIPRQSVVNVLGEFGHIWSALISPKATQNDIKLRGAINRLYSASGPTSRAGGVRYSNRDKDTGTVGSVAYSMIGETTPAKFNNDLTDEIMADGLMSRFTVIEYQGDRPDENLRPVDPDPSVVNQLKGIIAHAQQQQQSNPHQQVQYSEEGLQLLEGFKWLCDNKIRAAGDDEARRQAWNRAHLNALKIACLLAVGDNHLDPVIRLSHADWAVRLMTMNVRIFEEKLDSGDVGKGDDNARTKKVYELLKRAVKGDFDHKIAPAIVELRKAEHKYFIPRRLLQSKTANMKPFKEHPLGATAALDKTLDALIKCGAIERHSGSGGDKTPWSNNSLPKGEYYLVLDLELERTFYHAPTPRSF</sequence>